<gene>
    <name evidence="1" type="ORF">A6E04_06985</name>
</gene>
<reference evidence="1 2" key="1">
    <citation type="submission" date="2016-06" db="EMBL/GenBank/DDBJ databases">
        <authorList>
            <person name="Kjaerup R.B."/>
            <person name="Dalgaard T.S."/>
            <person name="Juul-Madsen H.R."/>
        </authorList>
    </citation>
    <scope>NUCLEOTIDE SEQUENCE [LARGE SCALE GENOMIC DNA]</scope>
    <source>
        <strain evidence="1 2">1S159</strain>
    </source>
</reference>
<evidence type="ECO:0008006" key="3">
    <source>
        <dbReference type="Google" id="ProtNLM"/>
    </source>
</evidence>
<proteinExistence type="predicted"/>
<dbReference type="STRING" id="688.A6E04_06985"/>
<dbReference type="OrthoDB" id="6402334at2"/>
<dbReference type="AlphaFoldDB" id="A0A1B9NZR6"/>
<sequence>MHHLVIGEFVFSVGDKTPIMKMNRVTTGRFTETSLVDGAMSSPTGKPLETLSITAKWLRQTAEGNVERLREMVDEPQQISNGGGVNLGQWTIKSINEGKSELVHNGSAQVTDVTLELLEYR</sequence>
<dbReference type="RefSeq" id="WP_065610170.1">
    <property type="nucleotide sequence ID" value="NZ_CAWMPN010000008.1"/>
</dbReference>
<organism evidence="1 2">
    <name type="scientific">Aliivibrio logei</name>
    <name type="common">Vibrio logei</name>
    <dbReference type="NCBI Taxonomy" id="688"/>
    <lineage>
        <taxon>Bacteria</taxon>
        <taxon>Pseudomonadati</taxon>
        <taxon>Pseudomonadota</taxon>
        <taxon>Gammaproteobacteria</taxon>
        <taxon>Vibrionales</taxon>
        <taxon>Vibrionaceae</taxon>
        <taxon>Aliivibrio</taxon>
    </lineage>
</organism>
<dbReference type="Proteomes" id="UP000093523">
    <property type="component" value="Unassembled WGS sequence"/>
</dbReference>
<evidence type="ECO:0000313" key="1">
    <source>
        <dbReference type="EMBL" id="OCH21604.1"/>
    </source>
</evidence>
<dbReference type="InterPro" id="IPR009734">
    <property type="entry name" value="Myoviridae_GpU"/>
</dbReference>
<dbReference type="EMBL" id="MAJU01000008">
    <property type="protein sequence ID" value="OCH21604.1"/>
    <property type="molecule type" value="Genomic_DNA"/>
</dbReference>
<accession>A0A1B9NZR6</accession>
<evidence type="ECO:0000313" key="2">
    <source>
        <dbReference type="Proteomes" id="UP000093523"/>
    </source>
</evidence>
<protein>
    <recommendedName>
        <fullName evidence="3">Phage tail protein</fullName>
    </recommendedName>
</protein>
<name>A0A1B9NZR6_ALILO</name>
<comment type="caution">
    <text evidence="1">The sequence shown here is derived from an EMBL/GenBank/DDBJ whole genome shotgun (WGS) entry which is preliminary data.</text>
</comment>
<dbReference type="Pfam" id="PF06995">
    <property type="entry name" value="Phage_P2_GpU"/>
    <property type="match status" value="1"/>
</dbReference>